<dbReference type="Gene3D" id="3.40.50.720">
    <property type="entry name" value="NAD(P)-binding Rossmann-like Domain"/>
    <property type="match status" value="1"/>
</dbReference>
<organism evidence="3 4">
    <name type="scientific">Brucella intermedia 229E</name>
    <dbReference type="NCBI Taxonomy" id="1337887"/>
    <lineage>
        <taxon>Bacteria</taxon>
        <taxon>Pseudomonadati</taxon>
        <taxon>Pseudomonadota</taxon>
        <taxon>Alphaproteobacteria</taxon>
        <taxon>Hyphomicrobiales</taxon>
        <taxon>Brucellaceae</taxon>
        <taxon>Brucella/Ochrobactrum group</taxon>
        <taxon>Brucella</taxon>
    </lineage>
</organism>
<dbReference type="FunFam" id="3.40.50.720:FF:000084">
    <property type="entry name" value="Short-chain dehydrogenase reductase"/>
    <property type="match status" value="1"/>
</dbReference>
<accession>U4V7P8</accession>
<dbReference type="EMBL" id="ASXJ01000208">
    <property type="protein sequence ID" value="ERM01043.1"/>
    <property type="molecule type" value="Genomic_DNA"/>
</dbReference>
<comment type="caution">
    <text evidence="3">The sequence shown here is derived from an EMBL/GenBank/DDBJ whole genome shotgun (WGS) entry which is preliminary data.</text>
</comment>
<gene>
    <name evidence="3" type="ORF">Q644_03715</name>
</gene>
<protein>
    <submittedName>
        <fullName evidence="3">Short-chain dehydrogenase</fullName>
    </submittedName>
</protein>
<evidence type="ECO:0000259" key="2">
    <source>
        <dbReference type="SMART" id="SM00822"/>
    </source>
</evidence>
<sequence length="251" mass="26308">MGVLKNKVAIITGGNSGIGKAAAKLFVENGGARVVITARRQDVLDNAVSEIGGGDVVGICGDVSDLAHHKRVAEEVSRRFGGFDIYFANAGVIDLKPSEAISEASYDRHFDVNTKGVFFGVQTLLPLMRDGGTILVTSSLAATKVLPDHTVYAGSKAAVVAFVKNWALELKNRRIRANVISPGPTDTEILGKLGMPDAERGPFLSKMAETIPAGRMGTSEELAEAALFLASDASGFINGIDLHVDGGMGLI</sequence>
<dbReference type="CDD" id="cd05233">
    <property type="entry name" value="SDR_c"/>
    <property type="match status" value="1"/>
</dbReference>
<dbReference type="InterPro" id="IPR020904">
    <property type="entry name" value="Sc_DH/Rdtase_CS"/>
</dbReference>
<reference evidence="3 4" key="1">
    <citation type="journal article" date="2014" name="FEMS Microbiol. Lett.">
        <title>Genome sequencing analysis reveals virulence-related gene content of Ochrobactrum intermedium strain 229E, a urease-positive strain isolated from the human gastric niche.</title>
        <authorList>
            <person name="Kulkarni G.J."/>
            <person name="Shetty S."/>
            <person name="Dharne M.S."/>
            <person name="Shouche Y.S."/>
        </authorList>
    </citation>
    <scope>NUCLEOTIDE SEQUENCE [LARGE SCALE GENOMIC DNA]</scope>
    <source>
        <strain evidence="3 4">229E</strain>
    </source>
</reference>
<dbReference type="PRINTS" id="PR00081">
    <property type="entry name" value="GDHRDH"/>
</dbReference>
<dbReference type="PANTHER" id="PTHR43975:SF2">
    <property type="entry name" value="EG:BACR7A4.14 PROTEIN-RELATED"/>
    <property type="match status" value="1"/>
</dbReference>
<name>U4V7P8_9HYPH</name>
<dbReference type="AlphaFoldDB" id="U4V7P8"/>
<dbReference type="InterPro" id="IPR036291">
    <property type="entry name" value="NAD(P)-bd_dom_sf"/>
</dbReference>
<dbReference type="Proteomes" id="UP000016842">
    <property type="component" value="Unassembled WGS sequence"/>
</dbReference>
<dbReference type="PATRIC" id="fig|1337887.3.peg.3614"/>
<proteinExistence type="inferred from homology"/>
<comment type="similarity">
    <text evidence="1">Belongs to the short-chain dehydrogenases/reductases (SDR) family.</text>
</comment>
<dbReference type="InterPro" id="IPR057326">
    <property type="entry name" value="KR_dom"/>
</dbReference>
<dbReference type="Pfam" id="PF13561">
    <property type="entry name" value="adh_short_C2"/>
    <property type="match status" value="1"/>
</dbReference>
<dbReference type="InterPro" id="IPR002347">
    <property type="entry name" value="SDR_fam"/>
</dbReference>
<evidence type="ECO:0000313" key="4">
    <source>
        <dbReference type="Proteomes" id="UP000016842"/>
    </source>
</evidence>
<evidence type="ECO:0000256" key="1">
    <source>
        <dbReference type="ARBA" id="ARBA00006484"/>
    </source>
</evidence>
<dbReference type="SUPFAM" id="SSF51735">
    <property type="entry name" value="NAD(P)-binding Rossmann-fold domains"/>
    <property type="match status" value="1"/>
</dbReference>
<dbReference type="PRINTS" id="PR00080">
    <property type="entry name" value="SDRFAMILY"/>
</dbReference>
<feature type="domain" description="Ketoreductase" evidence="2">
    <location>
        <begin position="7"/>
        <end position="187"/>
    </location>
</feature>
<dbReference type="PANTHER" id="PTHR43975">
    <property type="entry name" value="ZGC:101858"/>
    <property type="match status" value="1"/>
</dbReference>
<dbReference type="SMART" id="SM00822">
    <property type="entry name" value="PKS_KR"/>
    <property type="match status" value="1"/>
</dbReference>
<dbReference type="PROSITE" id="PS00061">
    <property type="entry name" value="ADH_SHORT"/>
    <property type="match status" value="1"/>
</dbReference>
<evidence type="ECO:0000313" key="3">
    <source>
        <dbReference type="EMBL" id="ERM01043.1"/>
    </source>
</evidence>